<name>A0A8H2W689_9AGAM</name>
<feature type="repeat" description="WD" evidence="3">
    <location>
        <begin position="30"/>
        <end position="62"/>
    </location>
</feature>
<comment type="caution">
    <text evidence="4">The sequence shown here is derived from an EMBL/GenBank/DDBJ whole genome shotgun (WGS) entry which is preliminary data.</text>
</comment>
<organism evidence="4 5">
    <name type="scientific">Rhizoctonia solani</name>
    <dbReference type="NCBI Taxonomy" id="456999"/>
    <lineage>
        <taxon>Eukaryota</taxon>
        <taxon>Fungi</taxon>
        <taxon>Dikarya</taxon>
        <taxon>Basidiomycota</taxon>
        <taxon>Agaricomycotina</taxon>
        <taxon>Agaricomycetes</taxon>
        <taxon>Cantharellales</taxon>
        <taxon>Ceratobasidiaceae</taxon>
        <taxon>Rhizoctonia</taxon>
    </lineage>
</organism>
<keyword evidence="1 3" id="KW-0853">WD repeat</keyword>
<dbReference type="InterPro" id="IPR019775">
    <property type="entry name" value="WD40_repeat_CS"/>
</dbReference>
<evidence type="ECO:0000256" key="2">
    <source>
        <dbReference type="ARBA" id="ARBA00022737"/>
    </source>
</evidence>
<dbReference type="GO" id="GO:1990234">
    <property type="term" value="C:transferase complex"/>
    <property type="evidence" value="ECO:0007669"/>
    <property type="project" value="UniProtKB-ARBA"/>
</dbReference>
<gene>
    <name evidence="4" type="ORF">RDB_LOCUS2256</name>
</gene>
<dbReference type="InterPro" id="IPR001680">
    <property type="entry name" value="WD40_rpt"/>
</dbReference>
<dbReference type="PROSITE" id="PS50294">
    <property type="entry name" value="WD_REPEATS_REGION"/>
    <property type="match status" value="2"/>
</dbReference>
<dbReference type="PANTHER" id="PTHR22847">
    <property type="entry name" value="WD40 REPEAT PROTEIN"/>
    <property type="match status" value="1"/>
</dbReference>
<sequence>SVIPIATALLYSMSGPSSSKSPREPIVHDLEGYTNHFYSVAFSPDGKSVVYGSRDWTVRTWDAHITSPTGPPLKEHIDQVHSVSYSPLGDCVASGSDDGTICIWNTTSDQQAGGLLKNHKGVIFFGCFLSQR</sequence>
<evidence type="ECO:0008006" key="6">
    <source>
        <dbReference type="Google" id="ProtNLM"/>
    </source>
</evidence>
<proteinExistence type="predicted"/>
<dbReference type="Proteomes" id="UP000663846">
    <property type="component" value="Unassembled WGS sequence"/>
</dbReference>
<feature type="non-terminal residue" evidence="4">
    <location>
        <position position="1"/>
    </location>
</feature>
<dbReference type="AlphaFoldDB" id="A0A8H2W689"/>
<dbReference type="PANTHER" id="PTHR22847:SF637">
    <property type="entry name" value="WD REPEAT DOMAIN 5B"/>
    <property type="match status" value="1"/>
</dbReference>
<dbReference type="Pfam" id="PF00400">
    <property type="entry name" value="WD40"/>
    <property type="match status" value="2"/>
</dbReference>
<dbReference type="InterPro" id="IPR036322">
    <property type="entry name" value="WD40_repeat_dom_sf"/>
</dbReference>
<keyword evidence="2" id="KW-0677">Repeat</keyword>
<dbReference type="PROSITE" id="PS50082">
    <property type="entry name" value="WD_REPEATS_2"/>
    <property type="match status" value="2"/>
</dbReference>
<dbReference type="EMBL" id="CAJMWS010000018">
    <property type="protein sequence ID" value="CAE6338485.1"/>
    <property type="molecule type" value="Genomic_DNA"/>
</dbReference>
<accession>A0A8H2W689</accession>
<evidence type="ECO:0000313" key="4">
    <source>
        <dbReference type="EMBL" id="CAE6338485.1"/>
    </source>
</evidence>
<evidence type="ECO:0000256" key="1">
    <source>
        <dbReference type="ARBA" id="ARBA00022574"/>
    </source>
</evidence>
<reference evidence="4" key="1">
    <citation type="submission" date="2021-01" db="EMBL/GenBank/DDBJ databases">
        <authorList>
            <person name="Kaushik A."/>
        </authorList>
    </citation>
    <scope>NUCLEOTIDE SEQUENCE</scope>
    <source>
        <strain evidence="4">AG1-1C</strain>
    </source>
</reference>
<dbReference type="Gene3D" id="2.130.10.10">
    <property type="entry name" value="YVTN repeat-like/Quinoprotein amine dehydrogenase"/>
    <property type="match status" value="1"/>
</dbReference>
<dbReference type="InterPro" id="IPR015943">
    <property type="entry name" value="WD40/YVTN_repeat-like_dom_sf"/>
</dbReference>
<dbReference type="SUPFAM" id="SSF50978">
    <property type="entry name" value="WD40 repeat-like"/>
    <property type="match status" value="1"/>
</dbReference>
<feature type="repeat" description="WD" evidence="3">
    <location>
        <begin position="73"/>
        <end position="114"/>
    </location>
</feature>
<evidence type="ECO:0000313" key="5">
    <source>
        <dbReference type="Proteomes" id="UP000663846"/>
    </source>
</evidence>
<protein>
    <recommendedName>
        <fullName evidence="6">WD40 repeat-like protein</fullName>
    </recommendedName>
</protein>
<evidence type="ECO:0000256" key="3">
    <source>
        <dbReference type="PROSITE-ProRule" id="PRU00221"/>
    </source>
</evidence>
<dbReference type="SMART" id="SM00320">
    <property type="entry name" value="WD40"/>
    <property type="match status" value="2"/>
</dbReference>
<dbReference type="PROSITE" id="PS00678">
    <property type="entry name" value="WD_REPEATS_1"/>
    <property type="match status" value="1"/>
</dbReference>